<keyword evidence="5" id="KW-1185">Reference proteome</keyword>
<keyword evidence="1 4" id="KW-0413">Isomerase</keyword>
<sequence length="340" mass="37702">MIRLKKIFAIATLVAMLFVVGCDAQGTTPDDGNAQNPTQEKLDTTDAIAVVNGELIPMLSFDISYKIHEKAYKESGGEAYFDSKVGDETLREALKREVVETLVENTLIRQYVQSTGYEVDPADVDQTMAQFEVLLSQNPETKAFYEEIGITDDYLKSEIKISIYREAFERMVMESVENSEKELSDLYASYVVSVKASHILVSDLELASDIKAQIDGGSAFEDLVAEYSEDVGSISDGGSLGYFSRGDMSAEFESVAFSMSVGEISQPVETQYGFHIIKLEDSKTIDDMIEAGEAEEKIDSYKNTVKGLLFDQYNEKKVNALESEGDVVTFLEKVMTSTED</sequence>
<dbReference type="InterPro" id="IPR000297">
    <property type="entry name" value="PPIase_PpiC"/>
</dbReference>
<dbReference type="PROSITE" id="PS50198">
    <property type="entry name" value="PPIC_PPIASE_2"/>
    <property type="match status" value="1"/>
</dbReference>
<comment type="caution">
    <text evidence="4">The sequence shown here is derived from an EMBL/GenBank/DDBJ whole genome shotgun (WGS) entry which is preliminary data.</text>
</comment>
<name>A0ABS2MR73_9FIRM</name>
<dbReference type="GO" id="GO:0003755">
    <property type="term" value="F:peptidyl-prolyl cis-trans isomerase activity"/>
    <property type="evidence" value="ECO:0007669"/>
    <property type="project" value="UniProtKB-EC"/>
</dbReference>
<organism evidence="4 5">
    <name type="scientific">Fusibacter tunisiensis</name>
    <dbReference type="NCBI Taxonomy" id="1008308"/>
    <lineage>
        <taxon>Bacteria</taxon>
        <taxon>Bacillati</taxon>
        <taxon>Bacillota</taxon>
        <taxon>Clostridia</taxon>
        <taxon>Eubacteriales</taxon>
        <taxon>Eubacteriales Family XII. Incertae Sedis</taxon>
        <taxon>Fusibacter</taxon>
    </lineage>
</organism>
<dbReference type="PANTHER" id="PTHR47245:SF2">
    <property type="entry name" value="PEPTIDYL-PROLYL CIS-TRANS ISOMERASE HP_0175-RELATED"/>
    <property type="match status" value="1"/>
</dbReference>
<evidence type="ECO:0000256" key="2">
    <source>
        <dbReference type="SAM" id="SignalP"/>
    </source>
</evidence>
<dbReference type="Gene3D" id="1.10.4030.10">
    <property type="entry name" value="Porin chaperone SurA, peptide-binding domain"/>
    <property type="match status" value="1"/>
</dbReference>
<dbReference type="RefSeq" id="WP_204663845.1">
    <property type="nucleotide sequence ID" value="NZ_JAFBDT010000009.1"/>
</dbReference>
<dbReference type="SUPFAM" id="SSF109998">
    <property type="entry name" value="Triger factor/SurA peptide-binding domain-like"/>
    <property type="match status" value="1"/>
</dbReference>
<keyword evidence="2" id="KW-0732">Signal</keyword>
<dbReference type="InterPro" id="IPR027304">
    <property type="entry name" value="Trigger_fact/SurA_dom_sf"/>
</dbReference>
<dbReference type="SUPFAM" id="SSF54534">
    <property type="entry name" value="FKBP-like"/>
    <property type="match status" value="1"/>
</dbReference>
<evidence type="ECO:0000256" key="1">
    <source>
        <dbReference type="PROSITE-ProRule" id="PRU00278"/>
    </source>
</evidence>
<protein>
    <submittedName>
        <fullName evidence="4">Foldase protein PrsA</fullName>
        <ecNumber evidence="4">5.2.1.8</ecNumber>
    </submittedName>
</protein>
<dbReference type="Pfam" id="PF13624">
    <property type="entry name" value="SurA_N_3"/>
    <property type="match status" value="1"/>
</dbReference>
<dbReference type="PANTHER" id="PTHR47245">
    <property type="entry name" value="PEPTIDYLPROLYL ISOMERASE"/>
    <property type="match status" value="1"/>
</dbReference>
<dbReference type="InterPro" id="IPR046357">
    <property type="entry name" value="PPIase_dom_sf"/>
</dbReference>
<proteinExistence type="predicted"/>
<evidence type="ECO:0000313" key="4">
    <source>
        <dbReference type="EMBL" id="MBM7561900.1"/>
    </source>
</evidence>
<accession>A0ABS2MR73</accession>
<feature type="signal peptide" evidence="2">
    <location>
        <begin position="1"/>
        <end position="24"/>
    </location>
</feature>
<dbReference type="PROSITE" id="PS51257">
    <property type="entry name" value="PROKAR_LIPOPROTEIN"/>
    <property type="match status" value="1"/>
</dbReference>
<feature type="chain" id="PRO_5045598779" evidence="2">
    <location>
        <begin position="25"/>
        <end position="340"/>
    </location>
</feature>
<reference evidence="4 5" key="1">
    <citation type="submission" date="2021-01" db="EMBL/GenBank/DDBJ databases">
        <title>Genomic Encyclopedia of Type Strains, Phase IV (KMG-IV): sequencing the most valuable type-strain genomes for metagenomic binning, comparative biology and taxonomic classification.</title>
        <authorList>
            <person name="Goeker M."/>
        </authorList>
    </citation>
    <scope>NUCLEOTIDE SEQUENCE [LARGE SCALE GENOMIC DNA]</scope>
    <source>
        <strain evidence="4 5">DSM 24436</strain>
    </source>
</reference>
<evidence type="ECO:0000259" key="3">
    <source>
        <dbReference type="PROSITE" id="PS50198"/>
    </source>
</evidence>
<dbReference type="EMBL" id="JAFBDT010000009">
    <property type="protein sequence ID" value="MBM7561900.1"/>
    <property type="molecule type" value="Genomic_DNA"/>
</dbReference>
<dbReference type="Gene3D" id="3.10.50.40">
    <property type="match status" value="1"/>
</dbReference>
<keyword evidence="1" id="KW-0697">Rotamase</keyword>
<dbReference type="Pfam" id="PF00639">
    <property type="entry name" value="Rotamase"/>
    <property type="match status" value="1"/>
</dbReference>
<gene>
    <name evidence="4" type="ORF">JOC49_001441</name>
</gene>
<evidence type="ECO:0000313" key="5">
    <source>
        <dbReference type="Proteomes" id="UP000767854"/>
    </source>
</evidence>
<dbReference type="InterPro" id="IPR050245">
    <property type="entry name" value="PrsA_foldase"/>
</dbReference>
<dbReference type="Proteomes" id="UP000767854">
    <property type="component" value="Unassembled WGS sequence"/>
</dbReference>
<dbReference type="EC" id="5.2.1.8" evidence="4"/>
<feature type="domain" description="PpiC" evidence="3">
    <location>
        <begin position="191"/>
        <end position="281"/>
    </location>
</feature>